<dbReference type="SUPFAM" id="SSF140376">
    <property type="entry name" value="ChaB-like"/>
    <property type="match status" value="1"/>
</dbReference>
<dbReference type="Pfam" id="PF06150">
    <property type="entry name" value="ChaB"/>
    <property type="match status" value="1"/>
</dbReference>
<dbReference type="Proteomes" id="UP000262073">
    <property type="component" value="Chromosome"/>
</dbReference>
<sequence length="78" mass="8875">MPYDKKSDLPDAVADNLPSHAQEIFKEAYNSAWDEYKDPADRAGSDSREEVAFKVAWAAVKQKYHKNEQGDWVKSGQD</sequence>
<proteinExistence type="predicted"/>
<reference evidence="1 2" key="1">
    <citation type="submission" date="2018-08" db="EMBL/GenBank/DDBJ databases">
        <title>Salinimonas sediminis sp. nov., a piezophilic bacterium isolated from a deep-sea sediment sample from the New Britain Trench.</title>
        <authorList>
            <person name="Cao J."/>
        </authorList>
    </citation>
    <scope>NUCLEOTIDE SEQUENCE [LARGE SCALE GENOMIC DNA]</scope>
    <source>
        <strain evidence="1 2">N102</strain>
    </source>
</reference>
<evidence type="ECO:0000313" key="2">
    <source>
        <dbReference type="Proteomes" id="UP000262073"/>
    </source>
</evidence>
<organism evidence="1 2">
    <name type="scientific">Salinimonas sediminis</name>
    <dbReference type="NCBI Taxonomy" id="2303538"/>
    <lineage>
        <taxon>Bacteria</taxon>
        <taxon>Pseudomonadati</taxon>
        <taxon>Pseudomonadota</taxon>
        <taxon>Gammaproteobacteria</taxon>
        <taxon>Alteromonadales</taxon>
        <taxon>Alteromonadaceae</taxon>
        <taxon>Alteromonas/Salinimonas group</taxon>
        <taxon>Salinimonas</taxon>
    </lineage>
</organism>
<dbReference type="EMBL" id="CP031769">
    <property type="protein sequence ID" value="AXR06765.1"/>
    <property type="molecule type" value="Genomic_DNA"/>
</dbReference>
<protein>
    <submittedName>
        <fullName evidence="1">Cation transport regulator ChaB</fullName>
    </submittedName>
</protein>
<dbReference type="AlphaFoldDB" id="A0A346NMK8"/>
<evidence type="ECO:0000313" key="1">
    <source>
        <dbReference type="EMBL" id="AXR06765.1"/>
    </source>
</evidence>
<name>A0A346NMK8_9ALTE</name>
<dbReference type="OrthoDB" id="73307at2"/>
<accession>A0A346NMK8</accession>
<dbReference type="KEGG" id="salm:D0Y50_10600"/>
<dbReference type="InterPro" id="IPR037205">
    <property type="entry name" value="ChaB_sf"/>
</dbReference>
<dbReference type="Gene3D" id="1.10.1740.70">
    <property type="entry name" value="ChaB"/>
    <property type="match status" value="1"/>
</dbReference>
<dbReference type="InterPro" id="IPR009317">
    <property type="entry name" value="ChaB"/>
</dbReference>
<dbReference type="RefSeq" id="WP_108568993.1">
    <property type="nucleotide sequence ID" value="NZ_CP031769.1"/>
</dbReference>
<gene>
    <name evidence="1" type="ORF">D0Y50_10600</name>
</gene>
<keyword evidence="2" id="KW-1185">Reference proteome</keyword>